<keyword evidence="1" id="KW-0812">Transmembrane</keyword>
<proteinExistence type="predicted"/>
<feature type="transmembrane region" description="Helical" evidence="1">
    <location>
        <begin position="47"/>
        <end position="68"/>
    </location>
</feature>
<accession>W1N8L4</accession>
<dbReference type="eggNOG" id="ENOG5033109">
    <property type="taxonomic scope" value="Bacteria"/>
</dbReference>
<organism evidence="2 3">
    <name type="scientific">Halomonas huangheensis</name>
    <dbReference type="NCBI Taxonomy" id="1178482"/>
    <lineage>
        <taxon>Bacteria</taxon>
        <taxon>Pseudomonadati</taxon>
        <taxon>Pseudomonadota</taxon>
        <taxon>Gammaproteobacteria</taxon>
        <taxon>Oceanospirillales</taxon>
        <taxon>Halomonadaceae</taxon>
        <taxon>Halomonas</taxon>
    </lineage>
</organism>
<dbReference type="AlphaFoldDB" id="W1N8L4"/>
<evidence type="ECO:0000313" key="2">
    <source>
        <dbReference type="EMBL" id="ERL51546.1"/>
    </source>
</evidence>
<name>W1N8L4_9GAMM</name>
<evidence type="ECO:0000313" key="3">
    <source>
        <dbReference type="Proteomes" id="UP000019113"/>
    </source>
</evidence>
<dbReference type="STRING" id="1178482.AR456_14250"/>
<dbReference type="KEGG" id="hhu:AR456_14250"/>
<reference evidence="2 3" key="1">
    <citation type="submission" date="2013-08" db="EMBL/GenBank/DDBJ databases">
        <title>draft genome of Halomonas huanghegensis, strain BJGMM-B45T.</title>
        <authorList>
            <person name="Miao C."/>
            <person name="Wan Y."/>
            <person name="Jin W."/>
        </authorList>
    </citation>
    <scope>NUCLEOTIDE SEQUENCE [LARGE SCALE GENOMIC DNA]</scope>
    <source>
        <strain evidence="2 3">BJGMM-B45</strain>
    </source>
</reference>
<dbReference type="RefSeq" id="WP_021818691.1">
    <property type="nucleotide sequence ID" value="NZ_AVBC01000023.1"/>
</dbReference>
<gene>
    <name evidence="2" type="ORF">BJB45_12880</name>
</gene>
<keyword evidence="1" id="KW-0472">Membrane</keyword>
<keyword evidence="3" id="KW-1185">Reference proteome</keyword>
<dbReference type="PATRIC" id="fig|1178482.3.peg.1736"/>
<comment type="caution">
    <text evidence="2">The sequence shown here is derived from an EMBL/GenBank/DDBJ whole genome shotgun (WGS) entry which is preliminary data.</text>
</comment>
<keyword evidence="1" id="KW-1133">Transmembrane helix</keyword>
<sequence length="95" mass="10162">MEDIFTWLGETLGHLIRFIVDGLSAMFSGIDDAGAGFVNGLSSSLGITPTFFSIALLILGLFLLWRAIRAAMNRAIVAALIWALLGLIVLSTLLP</sequence>
<evidence type="ECO:0000256" key="1">
    <source>
        <dbReference type="SAM" id="Phobius"/>
    </source>
</evidence>
<protein>
    <submittedName>
        <fullName evidence="2">Uncharacterized protein</fullName>
    </submittedName>
</protein>
<dbReference type="OrthoDB" id="7361737at2"/>
<dbReference type="EMBL" id="AVBC01000023">
    <property type="protein sequence ID" value="ERL51546.1"/>
    <property type="molecule type" value="Genomic_DNA"/>
</dbReference>
<feature type="transmembrane region" description="Helical" evidence="1">
    <location>
        <begin position="75"/>
        <end position="94"/>
    </location>
</feature>
<dbReference type="Proteomes" id="UP000019113">
    <property type="component" value="Unassembled WGS sequence"/>
</dbReference>